<evidence type="ECO:0000313" key="4">
    <source>
        <dbReference type="RefSeq" id="XP_032826836.1"/>
    </source>
</evidence>
<reference evidence="4" key="1">
    <citation type="submission" date="2025-08" db="UniProtKB">
        <authorList>
            <consortium name="RefSeq"/>
        </authorList>
    </citation>
    <scope>IDENTIFICATION</scope>
    <source>
        <tissue evidence="4">Sperm</tissue>
    </source>
</reference>
<dbReference type="CTD" id="57685"/>
<dbReference type="RefSeq" id="XP_032826836.1">
    <property type="nucleotide sequence ID" value="XM_032970945.1"/>
</dbReference>
<feature type="region of interest" description="Disordered" evidence="1">
    <location>
        <begin position="1234"/>
        <end position="1391"/>
    </location>
</feature>
<dbReference type="Gene3D" id="3.40.50.410">
    <property type="entry name" value="von Willebrand factor, type A domain"/>
    <property type="match status" value="1"/>
</dbReference>
<name>A0AAJ7XA30_PETMA</name>
<dbReference type="PANTHER" id="PTHR10166:SF68">
    <property type="entry name" value="VWFA AND CACHE DOMAIN-CONTAINING PROTEIN 1"/>
    <property type="match status" value="1"/>
</dbReference>
<dbReference type="PANTHER" id="PTHR10166">
    <property type="entry name" value="VOLTAGE-DEPENDENT CALCIUM CHANNEL SUBUNIT ALPHA-2/DELTA-RELATED"/>
    <property type="match status" value="1"/>
</dbReference>
<dbReference type="SUPFAM" id="SSF53300">
    <property type="entry name" value="vWA-like"/>
    <property type="match status" value="1"/>
</dbReference>
<dbReference type="GO" id="GO:0005891">
    <property type="term" value="C:voltage-gated calcium channel complex"/>
    <property type="evidence" value="ECO:0007669"/>
    <property type="project" value="TreeGrafter"/>
</dbReference>
<dbReference type="KEGG" id="pmrn:116951988"/>
<keyword evidence="2" id="KW-0812">Transmembrane</keyword>
<accession>A0AAJ7XA30</accession>
<gene>
    <name evidence="4" type="primary">CACHD1</name>
</gene>
<feature type="compositionally biased region" description="Basic and acidic residues" evidence="1">
    <location>
        <begin position="1289"/>
        <end position="1303"/>
    </location>
</feature>
<protein>
    <submittedName>
        <fullName evidence="4">VWFA and cache domain-containing protein 1</fullName>
    </submittedName>
</protein>
<dbReference type="GO" id="GO:0005245">
    <property type="term" value="F:voltage-gated calcium channel activity"/>
    <property type="evidence" value="ECO:0007669"/>
    <property type="project" value="TreeGrafter"/>
</dbReference>
<dbReference type="FunFam" id="3.30.450.20:FF:000024">
    <property type="entry name" value="VWFA and cache domain-containing protein 1"/>
    <property type="match status" value="1"/>
</dbReference>
<keyword evidence="2" id="KW-1133">Transmembrane helix</keyword>
<evidence type="ECO:0000256" key="1">
    <source>
        <dbReference type="SAM" id="MobiDB-lite"/>
    </source>
</evidence>
<feature type="compositionally biased region" description="Pro residues" evidence="1">
    <location>
        <begin position="466"/>
        <end position="479"/>
    </location>
</feature>
<keyword evidence="2" id="KW-0472">Membrane</keyword>
<feature type="compositionally biased region" description="Basic residues" evidence="1">
    <location>
        <begin position="1368"/>
        <end position="1382"/>
    </location>
</feature>
<feature type="region of interest" description="Disordered" evidence="1">
    <location>
        <begin position="435"/>
        <end position="479"/>
    </location>
</feature>
<dbReference type="FunFam" id="3.30.450.20:FF:000029">
    <property type="entry name" value="VWFA and cache domain-containing protein 1"/>
    <property type="match status" value="1"/>
</dbReference>
<organism evidence="3 4">
    <name type="scientific">Petromyzon marinus</name>
    <name type="common">Sea lamprey</name>
    <dbReference type="NCBI Taxonomy" id="7757"/>
    <lineage>
        <taxon>Eukaryota</taxon>
        <taxon>Metazoa</taxon>
        <taxon>Chordata</taxon>
        <taxon>Craniata</taxon>
        <taxon>Vertebrata</taxon>
        <taxon>Cyclostomata</taxon>
        <taxon>Hyperoartia</taxon>
        <taxon>Petromyzontiformes</taxon>
        <taxon>Petromyzontidae</taxon>
        <taxon>Petromyzon</taxon>
    </lineage>
</organism>
<feature type="transmembrane region" description="Helical" evidence="2">
    <location>
        <begin position="1163"/>
        <end position="1181"/>
    </location>
</feature>
<evidence type="ECO:0000313" key="3">
    <source>
        <dbReference type="Proteomes" id="UP001318040"/>
    </source>
</evidence>
<dbReference type="Proteomes" id="UP001318040">
    <property type="component" value="Chromosome 44"/>
</dbReference>
<dbReference type="Gene3D" id="3.30.450.20">
    <property type="entry name" value="PAS domain"/>
    <property type="match status" value="2"/>
</dbReference>
<feature type="compositionally biased region" description="Low complexity" evidence="1">
    <location>
        <begin position="1309"/>
        <end position="1330"/>
    </location>
</feature>
<dbReference type="InterPro" id="IPR051173">
    <property type="entry name" value="Ca_channel_alpha-2/delta"/>
</dbReference>
<keyword evidence="3" id="KW-1185">Reference proteome</keyword>
<sequence length="1403" mass="153874">MPEAVVGGGGERDGMMARRRMSALVPRAPRPLLTAALAALACCLLCSLPGESRGGDAEVTSMVARARLLAEHMRKLSTEELGVDTLQKVYSSFAYTERMSNGETEVQQLAKRLREKFSRYMDVVSRNKQVVEAAYTAHLSSPLTTSQDCCNLPASMLTYDGNFNSNVSKTMSCDRLSSTVNSRVFNPGRDFNPVLVDNLKVNPSVKWQYYSSEEGVFTVFPAHRFSCKGNYEHRSRPVYVATVRPQSKHVVILLDVGAWTTEAQLRIARDAATTVISALNHHDKLGVLAVSDTAKACPLDSCYRTMLSPVTAETRRKMAAFVAAARPTDAPTQHALGFRRAFQLLAATRELGRARGGWRHQATAEVVDMVIVYLSPGVTGASPGDDEKRQTLAVVATENAALNNSVMILTYALMNEATMGLRELAFLRDLAEQNSGKHGIPADRPPFDDRPRAAQFPQASFSGPPAAAPPPAAPWGPPLAPAPKGTMMVLNPLSNLETTVGRFYTNLPNRMVDRAVVSLPRRDDVGDGLVMTLSKPCYFGNMLLGVVGVDLALADVLEDVTYYQDNPASYAFLINTKGYTVMHPSLVRPIQQREPPLHTDVLHYENVPGFALVRYNMLSLPLGSQTITVPANASLSWHASRLRDTGRTGAYNVSYAWKLVQDTAFIACVAVVQPTVPTKHLKSLGAPPGGKLLYHRVDLLSPPNLCMHFRQLSTLESPTVMLSAGGFSDPFEHLSQPETRRMAEHYMAYLSDNTRLIANPGLKSLVRAEVMATGHVSEEWTTQMELSSLHNYIVRRYVATPSGVLRVYPGTLMDKAYHPSRQQWYQQAIANPGLITLSGPYLDIGGAGYVVTLSHTIHASSSKAELGQVVAVMGMDFTLRYFYKVLTDFIPACKAGAAGRIRCFIMEDKGYLVAHPTLVDPRGHAPVEQQHITHKEPLVANDILNHPMFVRKRLCNSFSDRTVQRMYQFNTSLQGELTNLVHGSHCSRYRLARVPGTNAFVALLNETCDSLAFCACSMVDRLCLNCHRMEQNECECPCECPLEVDECTGNLTNAENRNPSCEVTQETLSLATFDPALQETLPQCINTRCSQRHTKSDCFGVLDCEWCTVDSDGGTALDAPYCAPQKDCFGGVVGARSPYAEGKGAVEDAGALGAVKSAPVGPVAGGIMGVVMVVVLGIYAYRHQKQRQRHQHMSPLATQEMSVRMSNIDTERDEDSHEDRGIMGHTRFIAAVMERRAHSPDRRRRYWGRSGTESDHGYSTMSPQEDSENPPCGLDPLPPIGLRLPSSGRRGDHPAGRCDDAGRCRGAQHHAQQQQQQHQLQQQQQQLQQQNEESSRYRDDEELEPDTPPQTAALLAKPWGGGGGGGRPPRHGGGHHHLHHHGPGSSSRHGHCLQAAVTVHAEC</sequence>
<dbReference type="InterPro" id="IPR036465">
    <property type="entry name" value="vWFA_dom_sf"/>
</dbReference>
<proteinExistence type="predicted"/>
<evidence type="ECO:0000256" key="2">
    <source>
        <dbReference type="SAM" id="Phobius"/>
    </source>
</evidence>